<feature type="transmembrane region" description="Helical" evidence="7">
    <location>
        <begin position="79"/>
        <end position="106"/>
    </location>
</feature>
<protein>
    <submittedName>
        <fullName evidence="9">Uncharacterized protein</fullName>
    </submittedName>
</protein>
<reference evidence="9" key="1">
    <citation type="submission" date="2022-11" db="UniProtKB">
        <authorList>
            <consortium name="WormBaseParasite"/>
        </authorList>
    </citation>
    <scope>IDENTIFICATION</scope>
</reference>
<dbReference type="CDD" id="cd10329">
    <property type="entry name" value="SLC5sbd_SGLT1-like"/>
    <property type="match status" value="1"/>
</dbReference>
<keyword evidence="8" id="KW-1185">Reference proteome</keyword>
<dbReference type="InterPro" id="IPR038377">
    <property type="entry name" value="Na/Glc_symporter_sf"/>
</dbReference>
<keyword evidence="3 7" id="KW-0812">Transmembrane</keyword>
<feature type="transmembrane region" description="Helical" evidence="7">
    <location>
        <begin position="607"/>
        <end position="626"/>
    </location>
</feature>
<evidence type="ECO:0000313" key="8">
    <source>
        <dbReference type="Proteomes" id="UP000887565"/>
    </source>
</evidence>
<keyword evidence="4 7" id="KW-1133">Transmembrane helix</keyword>
<dbReference type="AlphaFoldDB" id="A0A915K4G8"/>
<sequence length="627" mass="69221">MVRTDNLHQADYAIIVIYFVAVIFVGLWSSLKNRRGGVSGYFLAGRSMNWFLIGGSLYGSNIGTEHFIGLSGSGAVTGLVVAGFELQGMFTLILLGWLFLPVYISSEVYTMPEYLKKRFGGRRIRSYLAALTLFLSIIVKTSVDLFSGSIFIKKVLGWNLYGAIGLQLAIAGISTLGGGLTAVMWTDTMQVMLLIVGAFIVMVLGFNEVGGYNSMVDRYFKAIPSANATIPGFPKCAGYPDQYAMHLLKPMDADIPWTAITFGIIGNSIWYWCCDQVIVQKALAGKNYTHSKGGCLMTGFLKFLPMWMMVFPGMISRILYTDEVACTNPEFCDSACGSPRGCSNIAYPLLVIRLLPAGARGILIAVMMAAIMSNVTSTFNSCSTIFTMDVYHTFKKKATQLELLIVGRGFIVLMIVTSIVWIPIIEAFPSSQLINYVQSVQSYMGPPICAIFVLGIFVPRVNEQVHYLHFGLISLISVTCVTLIISWVTKPLPRTKTDRLTFWTRRHPKPLEYAIKDHKSDAINLKQGADEISSSSSPDVILNQTSGENGYEKCHENNVATIATRSEKVVSVLHFVCGTVDENEPEGQKAAAKNVITLDEKLEWKRFCDILALCLVSFAIFVYVFWA</sequence>
<dbReference type="GO" id="GO:0005886">
    <property type="term" value="C:plasma membrane"/>
    <property type="evidence" value="ECO:0007669"/>
    <property type="project" value="TreeGrafter"/>
</dbReference>
<evidence type="ECO:0000256" key="7">
    <source>
        <dbReference type="SAM" id="Phobius"/>
    </source>
</evidence>
<dbReference type="Pfam" id="PF00474">
    <property type="entry name" value="SSF"/>
    <property type="match status" value="1"/>
</dbReference>
<dbReference type="Gene3D" id="1.20.1730.10">
    <property type="entry name" value="Sodium/glucose cotransporter"/>
    <property type="match status" value="1"/>
</dbReference>
<dbReference type="PANTHER" id="PTHR11819">
    <property type="entry name" value="SOLUTE CARRIER FAMILY 5"/>
    <property type="match status" value="1"/>
</dbReference>
<feature type="transmembrane region" description="Helical" evidence="7">
    <location>
        <begin position="294"/>
        <end position="315"/>
    </location>
</feature>
<evidence type="ECO:0000256" key="3">
    <source>
        <dbReference type="ARBA" id="ARBA00022692"/>
    </source>
</evidence>
<feature type="transmembrane region" description="Helical" evidence="7">
    <location>
        <begin position="362"/>
        <end position="382"/>
    </location>
</feature>
<keyword evidence="5 7" id="KW-0472">Membrane</keyword>
<evidence type="ECO:0000313" key="9">
    <source>
        <dbReference type="WBParaSite" id="nRc.2.0.1.t32745-RA"/>
    </source>
</evidence>
<dbReference type="PROSITE" id="PS50283">
    <property type="entry name" value="NA_SOLUT_SYMP_3"/>
    <property type="match status" value="1"/>
</dbReference>
<dbReference type="NCBIfam" id="TIGR00813">
    <property type="entry name" value="sss"/>
    <property type="match status" value="1"/>
</dbReference>
<feature type="transmembrane region" description="Helical" evidence="7">
    <location>
        <begin position="403"/>
        <end position="424"/>
    </location>
</feature>
<dbReference type="GO" id="GO:0005412">
    <property type="term" value="F:D-glucose:sodium symporter activity"/>
    <property type="evidence" value="ECO:0007669"/>
    <property type="project" value="TreeGrafter"/>
</dbReference>
<comment type="subcellular location">
    <subcellularLocation>
        <location evidence="1">Membrane</location>
        <topology evidence="1">Multi-pass membrane protein</topology>
    </subcellularLocation>
</comment>
<feature type="transmembrane region" description="Helical" evidence="7">
    <location>
        <begin position="467"/>
        <end position="489"/>
    </location>
</feature>
<dbReference type="Proteomes" id="UP000887565">
    <property type="component" value="Unplaced"/>
</dbReference>
<feature type="transmembrane region" description="Helical" evidence="7">
    <location>
        <begin position="158"/>
        <end position="184"/>
    </location>
</feature>
<feature type="transmembrane region" description="Helical" evidence="7">
    <location>
        <begin position="191"/>
        <end position="210"/>
    </location>
</feature>
<dbReference type="PANTHER" id="PTHR11819:SF195">
    <property type="entry name" value="SODIUM_GLUCOSE COTRANSPORTER 4"/>
    <property type="match status" value="1"/>
</dbReference>
<feature type="transmembrane region" description="Helical" evidence="7">
    <location>
        <begin position="255"/>
        <end position="273"/>
    </location>
</feature>
<dbReference type="OMA" id="ANAIRGC"/>
<evidence type="ECO:0000256" key="2">
    <source>
        <dbReference type="ARBA" id="ARBA00006434"/>
    </source>
</evidence>
<comment type="similarity">
    <text evidence="2 6">Belongs to the sodium:solute symporter (SSF) (TC 2.A.21) family.</text>
</comment>
<evidence type="ECO:0000256" key="5">
    <source>
        <dbReference type="ARBA" id="ARBA00023136"/>
    </source>
</evidence>
<feature type="transmembrane region" description="Helical" evidence="7">
    <location>
        <begin position="127"/>
        <end position="152"/>
    </location>
</feature>
<evidence type="ECO:0000256" key="4">
    <source>
        <dbReference type="ARBA" id="ARBA00022989"/>
    </source>
</evidence>
<evidence type="ECO:0000256" key="1">
    <source>
        <dbReference type="ARBA" id="ARBA00004141"/>
    </source>
</evidence>
<dbReference type="WBParaSite" id="nRc.2.0.1.t32745-RA">
    <property type="protein sequence ID" value="nRc.2.0.1.t32745-RA"/>
    <property type="gene ID" value="nRc.2.0.1.g32745"/>
</dbReference>
<proteinExistence type="inferred from homology"/>
<evidence type="ECO:0000256" key="6">
    <source>
        <dbReference type="RuleBase" id="RU362091"/>
    </source>
</evidence>
<accession>A0A915K4G8</accession>
<name>A0A915K4G8_ROMCU</name>
<dbReference type="InterPro" id="IPR001734">
    <property type="entry name" value="Na/solute_symporter"/>
</dbReference>
<feature type="transmembrane region" description="Helical" evidence="7">
    <location>
        <begin position="12"/>
        <end position="31"/>
    </location>
</feature>
<organism evidence="8 9">
    <name type="scientific">Romanomermis culicivorax</name>
    <name type="common">Nematode worm</name>
    <dbReference type="NCBI Taxonomy" id="13658"/>
    <lineage>
        <taxon>Eukaryota</taxon>
        <taxon>Metazoa</taxon>
        <taxon>Ecdysozoa</taxon>
        <taxon>Nematoda</taxon>
        <taxon>Enoplea</taxon>
        <taxon>Dorylaimia</taxon>
        <taxon>Mermithida</taxon>
        <taxon>Mermithoidea</taxon>
        <taxon>Mermithidae</taxon>
        <taxon>Romanomermis</taxon>
    </lineage>
</organism>